<accession>A0A6J7I4S1</accession>
<feature type="region of interest" description="Disordered" evidence="1">
    <location>
        <begin position="77"/>
        <end position="100"/>
    </location>
</feature>
<organism evidence="2">
    <name type="scientific">freshwater metagenome</name>
    <dbReference type="NCBI Taxonomy" id="449393"/>
    <lineage>
        <taxon>unclassified sequences</taxon>
        <taxon>metagenomes</taxon>
        <taxon>ecological metagenomes</taxon>
    </lineage>
</organism>
<dbReference type="AlphaFoldDB" id="A0A6J7I4S1"/>
<evidence type="ECO:0000313" key="2">
    <source>
        <dbReference type="EMBL" id="CAB4925694.1"/>
    </source>
</evidence>
<dbReference type="EMBL" id="CAFBNB010000062">
    <property type="protein sequence ID" value="CAB4925694.1"/>
    <property type="molecule type" value="Genomic_DNA"/>
</dbReference>
<reference evidence="2" key="1">
    <citation type="submission" date="2020-05" db="EMBL/GenBank/DDBJ databases">
        <authorList>
            <person name="Chiriac C."/>
            <person name="Salcher M."/>
            <person name="Ghai R."/>
            <person name="Kavagutti S V."/>
        </authorList>
    </citation>
    <scope>NUCLEOTIDE SEQUENCE</scope>
</reference>
<sequence>MTLSEGITWSMVRARPTGQPLVSIDAIVELSGSSRSLVIIGRSSTSIFAAVSSLMACFTGSFSKLIAPMARPWNQSWSTAADRCPTPRTAPRLSTLIGSK</sequence>
<evidence type="ECO:0000256" key="1">
    <source>
        <dbReference type="SAM" id="MobiDB-lite"/>
    </source>
</evidence>
<name>A0A6J7I4S1_9ZZZZ</name>
<protein>
    <submittedName>
        <fullName evidence="2">Unannotated protein</fullName>
    </submittedName>
</protein>
<proteinExistence type="predicted"/>
<gene>
    <name evidence="2" type="ORF">UFOPK3720_00461</name>
</gene>